<evidence type="ECO:0000256" key="2">
    <source>
        <dbReference type="ARBA" id="ARBA00022692"/>
    </source>
</evidence>
<dbReference type="PANTHER" id="PTHR36974">
    <property type="entry name" value="MEMBRANE PROTEIN-RELATED"/>
    <property type="match status" value="1"/>
</dbReference>
<evidence type="ECO:0008006" key="8">
    <source>
        <dbReference type="Google" id="ProtNLM"/>
    </source>
</evidence>
<gene>
    <name evidence="6" type="ORF">FHP24_05415</name>
</gene>
<feature type="transmembrane region" description="Helical" evidence="5">
    <location>
        <begin position="73"/>
        <end position="91"/>
    </location>
</feature>
<accession>A0A5C4XQW3</accession>
<dbReference type="PANTHER" id="PTHR36974:SF1">
    <property type="entry name" value="DOXX FAMILY MEMBRANE PROTEIN"/>
    <property type="match status" value="1"/>
</dbReference>
<organism evidence="6 7">
    <name type="scientific">Aliirhizobium smilacinae</name>
    <dbReference type="NCBI Taxonomy" id="1395944"/>
    <lineage>
        <taxon>Bacteria</taxon>
        <taxon>Pseudomonadati</taxon>
        <taxon>Pseudomonadota</taxon>
        <taxon>Alphaproteobacteria</taxon>
        <taxon>Hyphomicrobiales</taxon>
        <taxon>Rhizobiaceae</taxon>
        <taxon>Aliirhizobium</taxon>
    </lineage>
</organism>
<comment type="subcellular location">
    <subcellularLocation>
        <location evidence="1">Membrane</location>
        <topology evidence="1">Multi-pass membrane protein</topology>
    </subcellularLocation>
</comment>
<name>A0A5C4XQW3_9HYPH</name>
<feature type="transmembrane region" description="Helical" evidence="5">
    <location>
        <begin position="111"/>
        <end position="131"/>
    </location>
</feature>
<dbReference type="InterPro" id="IPR032808">
    <property type="entry name" value="DoxX"/>
</dbReference>
<dbReference type="Pfam" id="PF13564">
    <property type="entry name" value="DoxX_2"/>
    <property type="match status" value="1"/>
</dbReference>
<keyword evidence="4 5" id="KW-0472">Membrane</keyword>
<dbReference type="GO" id="GO:0016020">
    <property type="term" value="C:membrane"/>
    <property type="evidence" value="ECO:0007669"/>
    <property type="project" value="UniProtKB-SubCell"/>
</dbReference>
<comment type="caution">
    <text evidence="6">The sequence shown here is derived from an EMBL/GenBank/DDBJ whole genome shotgun (WGS) entry which is preliminary data.</text>
</comment>
<evidence type="ECO:0000256" key="4">
    <source>
        <dbReference type="ARBA" id="ARBA00023136"/>
    </source>
</evidence>
<keyword evidence="7" id="KW-1185">Reference proteome</keyword>
<reference evidence="6 7" key="1">
    <citation type="submission" date="2019-06" db="EMBL/GenBank/DDBJ databases">
        <title>The draft genome of Rhizobium smilacinae PTYR-5.</title>
        <authorList>
            <person name="Liu L."/>
            <person name="Li L."/>
            <person name="Zhang X."/>
        </authorList>
    </citation>
    <scope>NUCLEOTIDE SEQUENCE [LARGE SCALE GENOMIC DNA]</scope>
    <source>
        <strain evidence="6 7">PTYR-5</strain>
    </source>
</reference>
<dbReference type="OrthoDB" id="8856615at2"/>
<dbReference type="EMBL" id="VDMN01000001">
    <property type="protein sequence ID" value="TNM65687.1"/>
    <property type="molecule type" value="Genomic_DNA"/>
</dbReference>
<evidence type="ECO:0000313" key="7">
    <source>
        <dbReference type="Proteomes" id="UP000311605"/>
    </source>
</evidence>
<dbReference type="Proteomes" id="UP000311605">
    <property type="component" value="Unassembled WGS sequence"/>
</dbReference>
<evidence type="ECO:0000256" key="1">
    <source>
        <dbReference type="ARBA" id="ARBA00004141"/>
    </source>
</evidence>
<feature type="transmembrane region" description="Helical" evidence="5">
    <location>
        <begin position="12"/>
        <end position="28"/>
    </location>
</feature>
<evidence type="ECO:0000313" key="6">
    <source>
        <dbReference type="EMBL" id="TNM65687.1"/>
    </source>
</evidence>
<dbReference type="AlphaFoldDB" id="A0A5C4XQW3"/>
<proteinExistence type="predicted"/>
<protein>
    <recommendedName>
        <fullName evidence="8">DoxX family protein</fullName>
    </recommendedName>
</protein>
<evidence type="ECO:0000256" key="5">
    <source>
        <dbReference type="SAM" id="Phobius"/>
    </source>
</evidence>
<keyword evidence="2 5" id="KW-0812">Transmembrane</keyword>
<dbReference type="RefSeq" id="WP_139673918.1">
    <property type="nucleotide sequence ID" value="NZ_VDMN01000001.1"/>
</dbReference>
<sequence>MQRTDLWENRSRIGLSVFYGLAGILHLAMPKPFLSITPAWIPDATEVIMLTGLCEIAGAIGLLIPAFRRYAGIGLALYAVCVFPANIKHALDSLGGGAGSPWQWLYHTIRLPLQPLIIWLALFAGQILPSLRSKQPH</sequence>
<keyword evidence="3 5" id="KW-1133">Transmembrane helix</keyword>
<evidence type="ECO:0000256" key="3">
    <source>
        <dbReference type="ARBA" id="ARBA00022989"/>
    </source>
</evidence>
<feature type="transmembrane region" description="Helical" evidence="5">
    <location>
        <begin position="48"/>
        <end position="66"/>
    </location>
</feature>